<protein>
    <recommendedName>
        <fullName evidence="4">Transmembrane protein</fullName>
    </recommendedName>
</protein>
<keyword evidence="1" id="KW-0812">Transmembrane</keyword>
<feature type="transmembrane region" description="Helical" evidence="1">
    <location>
        <begin position="102"/>
        <end position="123"/>
    </location>
</feature>
<gene>
    <name evidence="2" type="ORF">O6P32_12200</name>
</gene>
<evidence type="ECO:0000313" key="3">
    <source>
        <dbReference type="Proteomes" id="UP001141933"/>
    </source>
</evidence>
<dbReference type="EMBL" id="JAPZVM010000012">
    <property type="protein sequence ID" value="MCZ8373458.1"/>
    <property type="molecule type" value="Genomic_DNA"/>
</dbReference>
<dbReference type="Proteomes" id="UP001141933">
    <property type="component" value="Unassembled WGS sequence"/>
</dbReference>
<evidence type="ECO:0000256" key="1">
    <source>
        <dbReference type="SAM" id="Phobius"/>
    </source>
</evidence>
<keyword evidence="1" id="KW-0472">Membrane</keyword>
<sequence length="135" mass="15595">MKGILPASCRIIGYALLILSVFVPLLMYMFGMVDDTNLLYVKMSMKLVIWLSLFMVFLAKAKEEDAEAASLRSKAMQYALYVWGLYYIVLLVKGAVEGDLQVADNSVGIVYMVLNVLVWEFFLQKRRMEKMFRRK</sequence>
<evidence type="ECO:0008006" key="4">
    <source>
        <dbReference type="Google" id="ProtNLM"/>
    </source>
</evidence>
<feature type="transmembrane region" description="Helical" evidence="1">
    <location>
        <begin position="12"/>
        <end position="33"/>
    </location>
</feature>
<keyword evidence="1" id="KW-1133">Transmembrane helix</keyword>
<comment type="caution">
    <text evidence="2">The sequence shown here is derived from an EMBL/GenBank/DDBJ whole genome shotgun (WGS) entry which is preliminary data.</text>
</comment>
<evidence type="ECO:0000313" key="2">
    <source>
        <dbReference type="EMBL" id="MCZ8373458.1"/>
    </source>
</evidence>
<organism evidence="2 3">
    <name type="scientific">Phocaeicola acetigenes</name>
    <dbReference type="NCBI Taxonomy" id="3016083"/>
    <lineage>
        <taxon>Bacteria</taxon>
        <taxon>Pseudomonadati</taxon>
        <taxon>Bacteroidota</taxon>
        <taxon>Bacteroidia</taxon>
        <taxon>Bacteroidales</taxon>
        <taxon>Bacteroidaceae</taxon>
        <taxon>Phocaeicola</taxon>
    </lineage>
</organism>
<accession>A0ABT4PK72</accession>
<reference evidence="2" key="1">
    <citation type="submission" date="2022-12" db="EMBL/GenBank/DDBJ databases">
        <title>Phocaeicola acetigenes sp. nov., isolated feces from a healthy human.</title>
        <authorList>
            <person name="Do H."/>
            <person name="Ha Y.B."/>
            <person name="Kim J.-S."/>
            <person name="Suh M.K."/>
            <person name="Kim H.S."/>
            <person name="Lee J.-S."/>
        </authorList>
    </citation>
    <scope>NUCLEOTIDE SEQUENCE</scope>
    <source>
        <strain evidence="2">KGMB11183</strain>
    </source>
</reference>
<proteinExistence type="predicted"/>
<feature type="transmembrane region" description="Helical" evidence="1">
    <location>
        <begin position="78"/>
        <end position="96"/>
    </location>
</feature>
<feature type="transmembrane region" description="Helical" evidence="1">
    <location>
        <begin position="39"/>
        <end position="58"/>
    </location>
</feature>
<dbReference type="RefSeq" id="WP_178265794.1">
    <property type="nucleotide sequence ID" value="NZ_JAPZVM010000012.1"/>
</dbReference>
<keyword evidence="3" id="KW-1185">Reference proteome</keyword>
<name>A0ABT4PK72_9BACT</name>